<evidence type="ECO:0000313" key="2">
    <source>
        <dbReference type="Proteomes" id="UP001149860"/>
    </source>
</evidence>
<dbReference type="EC" id="1.-.-.-" evidence="1"/>
<dbReference type="EMBL" id="CP168151">
    <property type="protein sequence ID" value="XFD39464.1"/>
    <property type="molecule type" value="Genomic_DNA"/>
</dbReference>
<proteinExistence type="predicted"/>
<name>A0ACD5DDI8_9LACO</name>
<keyword evidence="2" id="KW-1185">Reference proteome</keyword>
<dbReference type="EC" id="1.6.99.-" evidence="1"/>
<evidence type="ECO:0000313" key="1">
    <source>
        <dbReference type="EMBL" id="XFD39464.1"/>
    </source>
</evidence>
<gene>
    <name evidence="1" type="ORF">O0236_008685</name>
</gene>
<dbReference type="Proteomes" id="UP001149860">
    <property type="component" value="Chromosome"/>
</dbReference>
<protein>
    <submittedName>
        <fullName evidence="1">NAD(P)H-dependent oxidoreductase</fullName>
        <ecNumber evidence="1">1.-.-.-</ecNumber>
        <ecNumber evidence="1">1.6.99.-</ecNumber>
    </submittedName>
</protein>
<sequence>MKNICIIFDHPYTATAYDNEPHHRSFSAALLQKIKDGVADNDNVSLDVIDLHADNFDPVMHEADLSTWRRRQPINEQVANYQERLLAADEIFFVFPIWWESMPAMTKGFIDKVIAPGMI</sequence>
<keyword evidence="1" id="KW-0560">Oxidoreductase</keyword>
<reference evidence="1" key="1">
    <citation type="submission" date="2024-08" db="EMBL/GenBank/DDBJ databases">
        <title>Lentilactobacillus sp. nov., isolated from tree bark.</title>
        <authorList>
            <person name="Phuengjayaem S."/>
            <person name="Tanasupawat S."/>
        </authorList>
    </citation>
    <scope>NUCLEOTIDE SEQUENCE</scope>
    <source>
        <strain evidence="1">SPB1-3</strain>
    </source>
</reference>
<organism evidence="1 2">
    <name type="scientific">Lentilactobacillus terminaliae</name>
    <dbReference type="NCBI Taxonomy" id="3003483"/>
    <lineage>
        <taxon>Bacteria</taxon>
        <taxon>Bacillati</taxon>
        <taxon>Bacillota</taxon>
        <taxon>Bacilli</taxon>
        <taxon>Lactobacillales</taxon>
        <taxon>Lactobacillaceae</taxon>
        <taxon>Lentilactobacillus</taxon>
    </lineage>
</organism>
<accession>A0ACD5DDI8</accession>